<reference evidence="1 2" key="1">
    <citation type="submission" date="2024-07" db="EMBL/GenBank/DDBJ databases">
        <title>Section-level genome sequencing and comparative genomics of Aspergillus sections Usti and Cavernicolus.</title>
        <authorList>
            <consortium name="Lawrence Berkeley National Laboratory"/>
            <person name="Nybo J.L."/>
            <person name="Vesth T.C."/>
            <person name="Theobald S."/>
            <person name="Frisvad J.C."/>
            <person name="Larsen T.O."/>
            <person name="Kjaerboelling I."/>
            <person name="Rothschild-Mancinelli K."/>
            <person name="Lyhne E.K."/>
            <person name="Kogle M.E."/>
            <person name="Barry K."/>
            <person name="Clum A."/>
            <person name="Na H."/>
            <person name="Ledsgaard L."/>
            <person name="Lin J."/>
            <person name="Lipzen A."/>
            <person name="Kuo A."/>
            <person name="Riley R."/>
            <person name="Mondo S."/>
            <person name="Labutti K."/>
            <person name="Haridas S."/>
            <person name="Pangalinan J."/>
            <person name="Salamov A.A."/>
            <person name="Simmons B.A."/>
            <person name="Magnuson J.K."/>
            <person name="Chen J."/>
            <person name="Drula E."/>
            <person name="Henrissat B."/>
            <person name="Wiebenga A."/>
            <person name="Lubbers R.J."/>
            <person name="Gomes A.C."/>
            <person name="Makela M.R."/>
            <person name="Stajich J."/>
            <person name="Grigoriev I.V."/>
            <person name="Mortensen U.H."/>
            <person name="De Vries R.P."/>
            <person name="Baker S.E."/>
            <person name="Andersen M.R."/>
        </authorList>
    </citation>
    <scope>NUCLEOTIDE SEQUENCE [LARGE SCALE GENOMIC DNA]</scope>
    <source>
        <strain evidence="1 2">CBS 209.92</strain>
    </source>
</reference>
<dbReference type="Proteomes" id="UP001610563">
    <property type="component" value="Unassembled WGS sequence"/>
</dbReference>
<keyword evidence="2" id="KW-1185">Reference proteome</keyword>
<accession>A0ABR4G5Y5</accession>
<evidence type="ECO:0000313" key="2">
    <source>
        <dbReference type="Proteomes" id="UP001610563"/>
    </source>
</evidence>
<sequence>MPVEPARNDYFPEERTAIRLSRLLAVVSDQPHIDQWWRGRREERKGILLEFRHR</sequence>
<dbReference type="EMBL" id="JBFTWV010000050">
    <property type="protein sequence ID" value="KAL2794025.1"/>
    <property type="molecule type" value="Genomic_DNA"/>
</dbReference>
<gene>
    <name evidence="1" type="ORF">BJX66DRAFT_304987</name>
</gene>
<organism evidence="1 2">
    <name type="scientific">Aspergillus keveii</name>
    <dbReference type="NCBI Taxonomy" id="714993"/>
    <lineage>
        <taxon>Eukaryota</taxon>
        <taxon>Fungi</taxon>
        <taxon>Dikarya</taxon>
        <taxon>Ascomycota</taxon>
        <taxon>Pezizomycotina</taxon>
        <taxon>Eurotiomycetes</taxon>
        <taxon>Eurotiomycetidae</taxon>
        <taxon>Eurotiales</taxon>
        <taxon>Aspergillaceae</taxon>
        <taxon>Aspergillus</taxon>
        <taxon>Aspergillus subgen. Nidulantes</taxon>
    </lineage>
</organism>
<evidence type="ECO:0000313" key="1">
    <source>
        <dbReference type="EMBL" id="KAL2794025.1"/>
    </source>
</evidence>
<proteinExistence type="predicted"/>
<name>A0ABR4G5Y5_9EURO</name>
<comment type="caution">
    <text evidence="1">The sequence shown here is derived from an EMBL/GenBank/DDBJ whole genome shotgun (WGS) entry which is preliminary data.</text>
</comment>
<protein>
    <submittedName>
        <fullName evidence="1">Uncharacterized protein</fullName>
    </submittedName>
</protein>